<keyword evidence="7" id="KW-1185">Reference proteome</keyword>
<dbReference type="SUPFAM" id="SSF55073">
    <property type="entry name" value="Nucleotide cyclase"/>
    <property type="match status" value="1"/>
</dbReference>
<dbReference type="InterPro" id="IPR000160">
    <property type="entry name" value="GGDEF_dom"/>
</dbReference>
<dbReference type="Gene3D" id="2.130.10.10">
    <property type="entry name" value="YVTN repeat-like/Quinoprotein amine dehydrogenase"/>
    <property type="match status" value="3"/>
</dbReference>
<reference evidence="6 7" key="1">
    <citation type="submission" date="2019-03" db="EMBL/GenBank/DDBJ databases">
        <title>Genomic Encyclopedia of Type Strains, Phase IV (KMG-IV): sequencing the most valuable type-strain genomes for metagenomic binning, comparative biology and taxonomic classification.</title>
        <authorList>
            <person name="Goeker M."/>
        </authorList>
    </citation>
    <scope>NUCLEOTIDE SEQUENCE [LARGE SCALE GENOMIC DNA]</scope>
    <source>
        <strain evidence="6 7">DSM 103792</strain>
    </source>
</reference>
<feature type="domain" description="GGDEF" evidence="5">
    <location>
        <begin position="898"/>
        <end position="1037"/>
    </location>
</feature>
<name>A0A4R6UI76_9GAMM</name>
<evidence type="ECO:0000259" key="5">
    <source>
        <dbReference type="PROSITE" id="PS50887"/>
    </source>
</evidence>
<organism evidence="6 7">
    <name type="scientific">Permianibacter aggregans</name>
    <dbReference type="NCBI Taxonomy" id="1510150"/>
    <lineage>
        <taxon>Bacteria</taxon>
        <taxon>Pseudomonadati</taxon>
        <taxon>Pseudomonadota</taxon>
        <taxon>Gammaproteobacteria</taxon>
        <taxon>Pseudomonadales</taxon>
        <taxon>Pseudomonadaceae</taxon>
        <taxon>Permianibacter</taxon>
    </lineage>
</organism>
<accession>A0A4R6UI76</accession>
<dbReference type="AlphaFoldDB" id="A0A4R6UI76"/>
<dbReference type="EMBL" id="SNYM01000021">
    <property type="protein sequence ID" value="TDQ45079.1"/>
    <property type="molecule type" value="Genomic_DNA"/>
</dbReference>
<proteinExistence type="predicted"/>
<evidence type="ECO:0000256" key="3">
    <source>
        <dbReference type="SAM" id="Phobius"/>
    </source>
</evidence>
<dbReference type="Gene3D" id="2.60.40.10">
    <property type="entry name" value="Immunoglobulins"/>
    <property type="match status" value="1"/>
</dbReference>
<evidence type="ECO:0000313" key="6">
    <source>
        <dbReference type="EMBL" id="TDQ45079.1"/>
    </source>
</evidence>
<dbReference type="InterPro" id="IPR029787">
    <property type="entry name" value="Nucleotide_cyclase"/>
</dbReference>
<dbReference type="Pfam" id="PF00990">
    <property type="entry name" value="GGDEF"/>
    <property type="match status" value="1"/>
</dbReference>
<dbReference type="PANTHER" id="PTHR43547">
    <property type="entry name" value="TWO-COMPONENT HISTIDINE KINASE"/>
    <property type="match status" value="1"/>
</dbReference>
<dbReference type="InterPro" id="IPR013783">
    <property type="entry name" value="Ig-like_fold"/>
</dbReference>
<dbReference type="Pfam" id="PF07495">
    <property type="entry name" value="Y_Y_Y"/>
    <property type="match status" value="1"/>
</dbReference>
<dbReference type="InterPro" id="IPR043128">
    <property type="entry name" value="Rev_trsase/Diguanyl_cyclase"/>
</dbReference>
<feature type="transmembrane region" description="Helical" evidence="3">
    <location>
        <begin position="791"/>
        <end position="811"/>
    </location>
</feature>
<dbReference type="InterPro" id="IPR015943">
    <property type="entry name" value="WD40/YVTN_repeat-like_dom_sf"/>
</dbReference>
<evidence type="ECO:0000256" key="4">
    <source>
        <dbReference type="SAM" id="SignalP"/>
    </source>
</evidence>
<keyword evidence="2" id="KW-0175">Coiled coil</keyword>
<dbReference type="InterPro" id="IPR011110">
    <property type="entry name" value="Reg_prop"/>
</dbReference>
<dbReference type="Gene3D" id="3.30.70.270">
    <property type="match status" value="1"/>
</dbReference>
<dbReference type="SUPFAM" id="SSF63829">
    <property type="entry name" value="Calcium-dependent phosphotriesterase"/>
    <property type="match status" value="3"/>
</dbReference>
<dbReference type="GO" id="GO:0000155">
    <property type="term" value="F:phosphorelay sensor kinase activity"/>
    <property type="evidence" value="ECO:0007669"/>
    <property type="project" value="TreeGrafter"/>
</dbReference>
<comment type="caution">
    <text evidence="6">The sequence shown here is derived from an EMBL/GenBank/DDBJ whole genome shotgun (WGS) entry which is preliminary data.</text>
</comment>
<sequence length="1082" mass="120605">MRWRRRALTLVLSLFTVGVLLVPPASANQCNSGLAPHFQRLSLEHGLSQSVVTAITEDRQGYLWFGTQEGLNRYDGTAFQVMRRGESQTGNALLDNQINVLVHGQNGTVWIGTPRGLAARNADNPSLYRPAIAEPWQNAHILSLITDGSNRVWVGTTRGLYVFDPKVGTTIVWVGDGGKRLADEHIRALAIDDHHVLWLATAKGIHRINLANGEWFDGVLLPEANVSALALRDNKRIIASSQFGLFESAIGADARFEKWSLPLPSSKVQAMLEDHDQRLWIATDNGVLIVEEDDVCLLTRDATNSASLSASDVMSLHIDSQGIIWLGTYAGGVSFWDTRNARFRQHLAPWRLPKTVHSNTVLAVLRDSHNDLWFGLAGSGLVRKRGRELAHFPLPGIDNNGLNATVTALLEDKDGALWVGVFGEGLLRLDPNRRQAQQFLPQPDDINTLSNPYIRTLYEDHSGQLWVGTEAGLDRLIEEAPGRYRFQRFGAMLPLPYQTISTEVVGITEDYSGQLWIGGQGGVVRIATDREQMTLYQHEKNNPSSLSSTAVTAIRLSSNGDVWVGTQEGFNIFRRSLQGDYLIARHTRVNNLPMGSVYGILPGSDGDVWLATATGLLRQNSEKNYLVQYRSSNGLPTDEFNQGAAFLSADGELLFGSINGAVSFHPRRMAPPRANAPVVLTGIRQYDQALPLPIGSSERATIAVDADVRVLSFDYSVLDYSEPSRNQLRYRVAGLHDQWINLVRSNTVTLSGLEPGRYRLEVQGAPAKGVWSAQTHFTDITVRSPFWSVHMSYGVAIASIVVLGGMLWLSYWRINRHALRKAREQASTAQQQTTMLVQQSETLQRSQQLQIDAMQQQEQELTELRQRLLDAQQHDALTGLPSRRFALPLFTELALTSRQRGLMLVDIDGLSVLNELHGLLGGDRILMQFAELLTAACRDDDQVLRWHGGTFLLVCHVESINEVKMLCERIKARVLQHAFMLSDRKTVDLTCSIGFATWPLCMNDSEPGDWQNSITMAEEALFLAKHFGRNCWFGFYVEEGGSLTARMQTQRQMIREGVEQEWLSIASSITLPVDFLSIWPRR</sequence>
<feature type="signal peptide" evidence="4">
    <location>
        <begin position="1"/>
        <end position="27"/>
    </location>
</feature>
<evidence type="ECO:0000256" key="2">
    <source>
        <dbReference type="SAM" id="Coils"/>
    </source>
</evidence>
<keyword evidence="3" id="KW-0472">Membrane</keyword>
<dbReference type="SMART" id="SM00267">
    <property type="entry name" value="GGDEF"/>
    <property type="match status" value="1"/>
</dbReference>
<dbReference type="Proteomes" id="UP000295375">
    <property type="component" value="Unassembled WGS sequence"/>
</dbReference>
<dbReference type="InterPro" id="IPR011123">
    <property type="entry name" value="Y_Y_Y"/>
</dbReference>
<dbReference type="Pfam" id="PF07494">
    <property type="entry name" value="Reg_prop"/>
    <property type="match status" value="5"/>
</dbReference>
<dbReference type="CDD" id="cd01949">
    <property type="entry name" value="GGDEF"/>
    <property type="match status" value="1"/>
</dbReference>
<dbReference type="RefSeq" id="WP_162848214.1">
    <property type="nucleotide sequence ID" value="NZ_CP037953.1"/>
</dbReference>
<keyword evidence="1" id="KW-0597">Phosphoprotein</keyword>
<keyword evidence="3" id="KW-0812">Transmembrane</keyword>
<evidence type="ECO:0000256" key="1">
    <source>
        <dbReference type="ARBA" id="ARBA00022553"/>
    </source>
</evidence>
<dbReference type="NCBIfam" id="TIGR00254">
    <property type="entry name" value="GGDEF"/>
    <property type="match status" value="1"/>
</dbReference>
<dbReference type="PANTHER" id="PTHR43547:SF2">
    <property type="entry name" value="HYBRID SIGNAL TRANSDUCTION HISTIDINE KINASE C"/>
    <property type="match status" value="1"/>
</dbReference>
<keyword evidence="3" id="KW-1133">Transmembrane helix</keyword>
<feature type="coiled-coil region" evidence="2">
    <location>
        <begin position="847"/>
        <end position="874"/>
    </location>
</feature>
<protein>
    <submittedName>
        <fullName evidence="6">Diguanylate cyclase (GGDEF)-like protein</fullName>
    </submittedName>
</protein>
<keyword evidence="4" id="KW-0732">Signal</keyword>
<dbReference type="PROSITE" id="PS50887">
    <property type="entry name" value="GGDEF"/>
    <property type="match status" value="1"/>
</dbReference>
<feature type="chain" id="PRO_5020648111" evidence="4">
    <location>
        <begin position="28"/>
        <end position="1082"/>
    </location>
</feature>
<gene>
    <name evidence="6" type="ORF">EV696_12142</name>
</gene>
<evidence type="ECO:0000313" key="7">
    <source>
        <dbReference type="Proteomes" id="UP000295375"/>
    </source>
</evidence>